<dbReference type="EMBL" id="JAUCGQ010000001">
    <property type="protein sequence ID" value="MDM7854543.1"/>
    <property type="molecule type" value="Genomic_DNA"/>
</dbReference>
<name>A0ABT7SEC0_9CELL</name>
<reference evidence="2 3" key="1">
    <citation type="submission" date="2023-06" db="EMBL/GenBank/DDBJ databases">
        <title>Cellulomonas sp. MW4 Whole genome sequence.</title>
        <authorList>
            <person name="Park S."/>
        </authorList>
    </citation>
    <scope>NUCLEOTIDE SEQUENCE [LARGE SCALE GENOMIC DNA]</scope>
    <source>
        <strain evidence="2 3">MW4</strain>
    </source>
</reference>
<evidence type="ECO:0000313" key="3">
    <source>
        <dbReference type="Proteomes" id="UP001529338"/>
    </source>
</evidence>
<keyword evidence="1" id="KW-0472">Membrane</keyword>
<keyword evidence="1" id="KW-1133">Transmembrane helix</keyword>
<comment type="caution">
    <text evidence="2">The sequence shown here is derived from an EMBL/GenBank/DDBJ whole genome shotgun (WGS) entry which is preliminary data.</text>
</comment>
<feature type="transmembrane region" description="Helical" evidence="1">
    <location>
        <begin position="20"/>
        <end position="37"/>
    </location>
</feature>
<organism evidence="2 3">
    <name type="scientific">Cellulomonas alba</name>
    <dbReference type="NCBI Taxonomy" id="3053467"/>
    <lineage>
        <taxon>Bacteria</taxon>
        <taxon>Bacillati</taxon>
        <taxon>Actinomycetota</taxon>
        <taxon>Actinomycetes</taxon>
        <taxon>Micrococcales</taxon>
        <taxon>Cellulomonadaceae</taxon>
        <taxon>Cellulomonas</taxon>
    </lineage>
</organism>
<proteinExistence type="predicted"/>
<dbReference type="RefSeq" id="WP_289454316.1">
    <property type="nucleotide sequence ID" value="NZ_JAUCGQ010000001.1"/>
</dbReference>
<keyword evidence="3" id="KW-1185">Reference proteome</keyword>
<dbReference type="Proteomes" id="UP001529338">
    <property type="component" value="Unassembled WGS sequence"/>
</dbReference>
<keyword evidence="1" id="KW-0812">Transmembrane</keyword>
<accession>A0ABT7SEC0</accession>
<feature type="transmembrane region" description="Helical" evidence="1">
    <location>
        <begin position="57"/>
        <end position="80"/>
    </location>
</feature>
<evidence type="ECO:0008006" key="4">
    <source>
        <dbReference type="Google" id="ProtNLM"/>
    </source>
</evidence>
<evidence type="ECO:0000256" key="1">
    <source>
        <dbReference type="SAM" id="Phobius"/>
    </source>
</evidence>
<evidence type="ECO:0000313" key="2">
    <source>
        <dbReference type="EMBL" id="MDM7854543.1"/>
    </source>
</evidence>
<protein>
    <recommendedName>
        <fullName evidence="4">PH domain-containing protein</fullName>
    </recommendedName>
</protein>
<sequence>MVDSSLRGRWLNRPWHTDWVVWVAAGVGVAGMAGAVAQQGGTAVADRVVAGVFDVLVAVPLAVACGAGLALARAVLRVLLRVRPGRERVLTLTVRLKELGGSVTYTRHPDGVVTAGVRGIPLRRRLEALAAAHAHAERHGLLEPTSVDEDANRPGGQ</sequence>
<gene>
    <name evidence="2" type="ORF">QRT04_06330</name>
</gene>